<feature type="domain" description="P-type ATPase A" evidence="19">
    <location>
        <begin position="393"/>
        <end position="506"/>
    </location>
</feature>
<feature type="transmembrane region" description="Helical" evidence="17">
    <location>
        <begin position="1031"/>
        <end position="1053"/>
    </location>
</feature>
<feature type="region of interest" description="Disordered" evidence="18">
    <location>
        <begin position="237"/>
        <end position="263"/>
    </location>
</feature>
<evidence type="ECO:0000256" key="2">
    <source>
        <dbReference type="ARBA" id="ARBA00022448"/>
    </source>
</evidence>
<feature type="transmembrane region" description="Helical" evidence="17">
    <location>
        <begin position="526"/>
        <end position="548"/>
    </location>
</feature>
<evidence type="ECO:0000259" key="20">
    <source>
        <dbReference type="Pfam" id="PF00689"/>
    </source>
</evidence>
<dbReference type="OrthoDB" id="3352408at2759"/>
<dbReference type="GO" id="GO:0005524">
    <property type="term" value="F:ATP binding"/>
    <property type="evidence" value="ECO:0007669"/>
    <property type="project" value="UniProtKB-KW"/>
</dbReference>
<reference evidence="22 23" key="1">
    <citation type="journal article" date="2020" name="ISME J.">
        <title>Uncovering the hidden diversity of litter-decomposition mechanisms in mushroom-forming fungi.</title>
        <authorList>
            <person name="Floudas D."/>
            <person name="Bentzer J."/>
            <person name="Ahren D."/>
            <person name="Johansson T."/>
            <person name="Persson P."/>
            <person name="Tunlid A."/>
        </authorList>
    </citation>
    <scope>NUCLEOTIDE SEQUENCE [LARGE SCALE GENOMIC DNA]</scope>
    <source>
        <strain evidence="22 23">CBS 146.42</strain>
    </source>
</reference>
<comment type="subcellular location">
    <subcellularLocation>
        <location evidence="17">Membrane</location>
        <topology evidence="17">Multi-pass membrane protein</topology>
    </subcellularLocation>
    <subcellularLocation>
        <location evidence="1">Vacuole membrane</location>
        <topology evidence="1">Multi-pass membrane protein</topology>
    </subcellularLocation>
</comment>
<evidence type="ECO:0000313" key="23">
    <source>
        <dbReference type="Proteomes" id="UP000559027"/>
    </source>
</evidence>
<evidence type="ECO:0000256" key="11">
    <source>
        <dbReference type="ARBA" id="ARBA00022967"/>
    </source>
</evidence>
<accession>A0A8H5G7J1</accession>
<dbReference type="Pfam" id="PF00122">
    <property type="entry name" value="E1-E2_ATPase"/>
    <property type="match status" value="1"/>
</dbReference>
<feature type="transmembrane region" description="Helical" evidence="17">
    <location>
        <begin position="1216"/>
        <end position="1234"/>
    </location>
</feature>
<feature type="compositionally biased region" description="Basic and acidic residues" evidence="18">
    <location>
        <begin position="171"/>
        <end position="181"/>
    </location>
</feature>
<dbReference type="Gene3D" id="3.40.50.1000">
    <property type="entry name" value="HAD superfamily/HAD-like"/>
    <property type="match status" value="1"/>
</dbReference>
<dbReference type="EC" id="7.2.2.10" evidence="17"/>
<feature type="transmembrane region" description="Helical" evidence="17">
    <location>
        <begin position="1143"/>
        <end position="1161"/>
    </location>
</feature>
<feature type="compositionally biased region" description="Polar residues" evidence="18">
    <location>
        <begin position="238"/>
        <end position="258"/>
    </location>
</feature>
<dbReference type="Gene3D" id="2.70.150.10">
    <property type="entry name" value="Calcium-transporting ATPase, cytoplasmic transduction domain A"/>
    <property type="match status" value="1"/>
</dbReference>
<comment type="caution">
    <text evidence="22">The sequence shown here is derived from an EMBL/GenBank/DDBJ whole genome shotgun (WGS) entry which is preliminary data.</text>
</comment>
<dbReference type="InterPro" id="IPR036412">
    <property type="entry name" value="HAD-like_sf"/>
</dbReference>
<organism evidence="22 23">
    <name type="scientific">Leucocoprinus leucothites</name>
    <dbReference type="NCBI Taxonomy" id="201217"/>
    <lineage>
        <taxon>Eukaryota</taxon>
        <taxon>Fungi</taxon>
        <taxon>Dikarya</taxon>
        <taxon>Basidiomycota</taxon>
        <taxon>Agaricomycotina</taxon>
        <taxon>Agaricomycetes</taxon>
        <taxon>Agaricomycetidae</taxon>
        <taxon>Agaricales</taxon>
        <taxon>Agaricineae</taxon>
        <taxon>Agaricaceae</taxon>
        <taxon>Leucocoprinus</taxon>
    </lineage>
</organism>
<feature type="domain" description="Cation-transporting P-type ATPase N-terminal" evidence="21">
    <location>
        <begin position="289"/>
        <end position="334"/>
    </location>
</feature>
<dbReference type="FunFam" id="3.40.1110.10:FF:000031">
    <property type="entry name" value="Calcium-transporting ATPase"/>
    <property type="match status" value="1"/>
</dbReference>
<dbReference type="SUPFAM" id="SSF81665">
    <property type="entry name" value="Calcium ATPase, transmembrane domain M"/>
    <property type="match status" value="1"/>
</dbReference>
<dbReference type="GO" id="GO:0005774">
    <property type="term" value="C:vacuolar membrane"/>
    <property type="evidence" value="ECO:0007669"/>
    <property type="project" value="UniProtKB-SubCell"/>
</dbReference>
<evidence type="ECO:0000256" key="16">
    <source>
        <dbReference type="ARBA" id="ARBA00048694"/>
    </source>
</evidence>
<dbReference type="PRINTS" id="PR00120">
    <property type="entry name" value="HATPASE"/>
</dbReference>
<dbReference type="InterPro" id="IPR006408">
    <property type="entry name" value="P-type_ATPase_IIB"/>
</dbReference>
<dbReference type="Proteomes" id="UP000559027">
    <property type="component" value="Unassembled WGS sequence"/>
</dbReference>
<keyword evidence="11" id="KW-1278">Translocase</keyword>
<dbReference type="Gene3D" id="3.40.1110.10">
    <property type="entry name" value="Calcium-transporting ATPase, cytoplasmic domain N"/>
    <property type="match status" value="1"/>
</dbReference>
<evidence type="ECO:0000256" key="14">
    <source>
        <dbReference type="ARBA" id="ARBA00023136"/>
    </source>
</evidence>
<keyword evidence="12 17" id="KW-1133">Transmembrane helix</keyword>
<evidence type="ECO:0000256" key="4">
    <source>
        <dbReference type="ARBA" id="ARBA00022568"/>
    </source>
</evidence>
<dbReference type="GO" id="GO:0016887">
    <property type="term" value="F:ATP hydrolysis activity"/>
    <property type="evidence" value="ECO:0007669"/>
    <property type="project" value="InterPro"/>
</dbReference>
<dbReference type="SFLD" id="SFLDF00027">
    <property type="entry name" value="p-type_atpase"/>
    <property type="match status" value="1"/>
</dbReference>
<evidence type="ECO:0000256" key="5">
    <source>
        <dbReference type="ARBA" id="ARBA00022692"/>
    </source>
</evidence>
<gene>
    <name evidence="22" type="ORF">D9756_003238</name>
</gene>
<dbReference type="InterPro" id="IPR008250">
    <property type="entry name" value="ATPase_P-typ_transduc_dom_A_sf"/>
</dbReference>
<dbReference type="GO" id="GO:0005886">
    <property type="term" value="C:plasma membrane"/>
    <property type="evidence" value="ECO:0007669"/>
    <property type="project" value="TreeGrafter"/>
</dbReference>
<comment type="function">
    <text evidence="17">Catalyzes the hydrolysis of ATP coupled with the transport of calcium.</text>
</comment>
<keyword evidence="2 17" id="KW-0813">Transport</keyword>
<dbReference type="SUPFAM" id="SSF56784">
    <property type="entry name" value="HAD-like"/>
    <property type="match status" value="1"/>
</dbReference>
<protein>
    <recommendedName>
        <fullName evidence="17">Calcium-transporting ATPase</fullName>
        <ecNumber evidence="17">7.2.2.10</ecNumber>
    </recommendedName>
</protein>
<keyword evidence="6" id="KW-0479">Metal-binding</keyword>
<dbReference type="InterPro" id="IPR059000">
    <property type="entry name" value="ATPase_P-type_domA"/>
</dbReference>
<name>A0A8H5G7J1_9AGAR</name>
<evidence type="ECO:0000256" key="13">
    <source>
        <dbReference type="ARBA" id="ARBA00023065"/>
    </source>
</evidence>
<feature type="transmembrane region" description="Helical" evidence="17">
    <location>
        <begin position="1181"/>
        <end position="1204"/>
    </location>
</feature>
<dbReference type="InterPro" id="IPR006068">
    <property type="entry name" value="ATPase_P-typ_cation-transptr_C"/>
</dbReference>
<feature type="transmembrane region" description="Helical" evidence="17">
    <location>
        <begin position="1065"/>
        <end position="1085"/>
    </location>
</feature>
<feature type="transmembrane region" description="Helical" evidence="17">
    <location>
        <begin position="360"/>
        <end position="378"/>
    </location>
</feature>
<feature type="transmembrane region" description="Helical" evidence="17">
    <location>
        <begin position="323"/>
        <end position="340"/>
    </location>
</feature>
<evidence type="ECO:0000259" key="21">
    <source>
        <dbReference type="Pfam" id="PF00690"/>
    </source>
</evidence>
<dbReference type="InterPro" id="IPR044492">
    <property type="entry name" value="P_typ_ATPase_HD_dom"/>
</dbReference>
<feature type="compositionally biased region" description="Polar residues" evidence="18">
    <location>
        <begin position="88"/>
        <end position="101"/>
    </location>
</feature>
<keyword evidence="14 17" id="KW-0472">Membrane</keyword>
<dbReference type="PROSITE" id="PS00154">
    <property type="entry name" value="ATPASE_E1_E2"/>
    <property type="match status" value="1"/>
</dbReference>
<evidence type="ECO:0000256" key="17">
    <source>
        <dbReference type="RuleBase" id="RU361146"/>
    </source>
</evidence>
<dbReference type="FunFam" id="3.40.50.1000:FF:000018">
    <property type="entry name" value="Calcium-transporting ATPase"/>
    <property type="match status" value="1"/>
</dbReference>
<keyword evidence="8 17" id="KW-0106">Calcium</keyword>
<evidence type="ECO:0000256" key="8">
    <source>
        <dbReference type="ARBA" id="ARBA00022837"/>
    </source>
</evidence>
<dbReference type="GO" id="GO:0046872">
    <property type="term" value="F:metal ion binding"/>
    <property type="evidence" value="ECO:0007669"/>
    <property type="project" value="UniProtKB-KW"/>
</dbReference>
<dbReference type="CDD" id="cd02081">
    <property type="entry name" value="P-type_ATPase_Ca_PMCA-like"/>
    <property type="match status" value="1"/>
</dbReference>
<keyword evidence="10" id="KW-0460">Magnesium</keyword>
<evidence type="ECO:0000256" key="12">
    <source>
        <dbReference type="ARBA" id="ARBA00022989"/>
    </source>
</evidence>
<dbReference type="InterPro" id="IPR004014">
    <property type="entry name" value="ATPase_P-typ_cation-transptr_N"/>
</dbReference>
<evidence type="ECO:0000256" key="1">
    <source>
        <dbReference type="ARBA" id="ARBA00004128"/>
    </source>
</evidence>
<dbReference type="Pfam" id="PF00690">
    <property type="entry name" value="Cation_ATPase_N"/>
    <property type="match status" value="1"/>
</dbReference>
<dbReference type="Gene3D" id="1.20.1110.10">
    <property type="entry name" value="Calcium-transporting ATPase, transmembrane domain"/>
    <property type="match status" value="1"/>
</dbReference>
<evidence type="ECO:0000256" key="3">
    <source>
        <dbReference type="ARBA" id="ARBA00022554"/>
    </source>
</evidence>
<evidence type="ECO:0000313" key="22">
    <source>
        <dbReference type="EMBL" id="KAF5359818.1"/>
    </source>
</evidence>
<dbReference type="Pfam" id="PF13246">
    <property type="entry name" value="Cation_ATPase"/>
    <property type="match status" value="1"/>
</dbReference>
<dbReference type="InterPro" id="IPR023299">
    <property type="entry name" value="ATPase_P-typ_cyto_dom_N"/>
</dbReference>
<feature type="transmembrane region" description="Helical" evidence="17">
    <location>
        <begin position="568"/>
        <end position="598"/>
    </location>
</feature>
<dbReference type="InterPro" id="IPR023298">
    <property type="entry name" value="ATPase_P-typ_TM_dom_sf"/>
</dbReference>
<dbReference type="SUPFAM" id="SSF81653">
    <property type="entry name" value="Calcium ATPase, transduction domain A"/>
    <property type="match status" value="1"/>
</dbReference>
<feature type="compositionally biased region" description="Basic and acidic residues" evidence="18">
    <location>
        <begin position="152"/>
        <end position="163"/>
    </location>
</feature>
<dbReference type="NCBIfam" id="TIGR01517">
    <property type="entry name" value="ATPase-IIB_Ca"/>
    <property type="match status" value="1"/>
</dbReference>
<dbReference type="FunFam" id="1.20.1110.10:FF:000039">
    <property type="entry name" value="Calcium-transporting ATPase"/>
    <property type="match status" value="1"/>
</dbReference>
<dbReference type="InterPro" id="IPR001757">
    <property type="entry name" value="P_typ_ATPase"/>
</dbReference>
<keyword evidence="5 17" id="KW-0812">Transmembrane</keyword>
<evidence type="ECO:0000256" key="18">
    <source>
        <dbReference type="SAM" id="MobiDB-lite"/>
    </source>
</evidence>
<keyword evidence="7 17" id="KW-0547">Nucleotide-binding</keyword>
<evidence type="ECO:0000256" key="9">
    <source>
        <dbReference type="ARBA" id="ARBA00022840"/>
    </source>
</evidence>
<dbReference type="GO" id="GO:0006874">
    <property type="term" value="P:intracellular calcium ion homeostasis"/>
    <property type="evidence" value="ECO:0007669"/>
    <property type="project" value="TreeGrafter"/>
</dbReference>
<dbReference type="PRINTS" id="PR00119">
    <property type="entry name" value="CATATPASE"/>
</dbReference>
<dbReference type="InterPro" id="IPR018303">
    <property type="entry name" value="ATPase_P-typ_P_site"/>
</dbReference>
<dbReference type="PANTHER" id="PTHR24093:SF369">
    <property type="entry name" value="CALCIUM-TRANSPORTING ATPASE"/>
    <property type="match status" value="1"/>
</dbReference>
<sequence>MSAGEPNIPSINVTDAAEFSQPLHADPKPNTGLLSPASPTLHPPSSPSPSDYSSTATYPPSPTISVHSDNRFKTTLALRENHPDDKSGISSLNLLSPQDVGSSKHRRKASNATMTSSITEGDVEMGDVAVAKVNSCATSVTDVDPHASSIRKSSETHKSDKKGSKGKKKKESTDEHDDKTTHQLELLQDEGFDPAPFAFKPYQLAHMLDPKSLDTLTSFGGVTGLIRGLGTHADHGLSTKSLPRSGTAKSAVSTTSARSKGELPAITLTEPSGLIRQPSSTEDHPAHSATFDDRKRVFGENLLPQRPSKSLLQLMWLALKDKVLILLSIAAVISLALGLFQDFGTPRPPGEPPVDWVEGVAIMVAIAIVVLVGSLNDWQKERQFKVLNEKKEERGVKVIRDGQEKVIDIKEVLVGDIALLEPGEIVPCDGIFLSGHNVRCDESGATGESDAIHKVSYDELLELRKTRDVAHIDCFVLSGSKVLEGVGKYVVVAVGTKSFNGRIMMALRGDSENTPLQIKLNYLAELIAKVGSVAGLLLFIALLIRFFVQLGTGEPQRTASQKGLAFVNILIISVTLIVVAVPEGMCLPLAVTLALAFATKRMTYEKLLVRVLGSCETMANASVVCTDKTGTLTQNSMTVVAGAIGIHAKFVRDLDENAGRSNAEGSGEARKHPEDFSIDQAKLNDVMSPQLQGMFNEAIAVNSTAFEDTDPETGDLIFIGSKTETALLQFAKNLGWRSFRETREAAEIIQMVPFSSERKAMGVVVKLPNGHYRFYVKGASEILSKQCKQHVVVNKDGNFDTATSIETRPIDELAQDNISRTIIFYANQSLRTIALCYKDIPTWPPTGMAVSDEGEIPYEELAQDLILIGITGIEDPLRPGVRESVAKCRRAGVTVKMCTGDNVLTARSIANQCGIFTPGGIIMEGPVFRQLTQAERVEIVPRLQVLARSSPEDKKVLVETLKSIGEIVGVTGDGTNDGPALKTAHVGFSMGIAGTEVAKEASDIILMDDNFSSIVKAIIWGRCVNDAVRKFLQFQISTNVTAVVITFVTALASDQEESVLSAVQLLWINIIMDTFAALALATDPATDKLLERKPDKKTAPLFSTDMYKMILFQSIYQIIVILIFHFLGHQILGYDHSEHSDDIVQTLVFNAFVFAQIFNSVNCRRLDRHLNIFEGILNNRYFMGITLIEIGIQILIVFVGGAAFQVTPIPGREWGISLALGFVSIPLGVFVRFLPSEPFEKLFRALGLFGRDEEILPSTRPDKETWGGAITLVRDNLGYFANVRGGRMRASSFVGKSRSARLSGEHEKLPIPSMMTMIPTLIAGAVATGGKQGSLSDPAHADPSKSSAALWEGKLQLHPDTPKDDPAFVRFGGDHNIV</sequence>
<evidence type="ECO:0000256" key="15">
    <source>
        <dbReference type="ARBA" id="ARBA00038148"/>
    </source>
</evidence>
<keyword evidence="9 17" id="KW-0067">ATP-binding</keyword>
<feature type="region of interest" description="Disordered" evidence="18">
    <location>
        <begin position="139"/>
        <end position="181"/>
    </location>
</feature>
<keyword evidence="23" id="KW-1185">Reference proteome</keyword>
<dbReference type="SFLD" id="SFLDG00002">
    <property type="entry name" value="C1.7:_P-type_atpase_like"/>
    <property type="match status" value="1"/>
</dbReference>
<keyword evidence="4 17" id="KW-0109">Calcium transport</keyword>
<feature type="compositionally biased region" description="Low complexity" evidence="18">
    <location>
        <begin position="48"/>
        <end position="58"/>
    </location>
</feature>
<comment type="catalytic activity">
    <reaction evidence="16 17">
        <text>Ca(2+)(in) + ATP + H2O = Ca(2+)(out) + ADP + phosphate + H(+)</text>
        <dbReference type="Rhea" id="RHEA:18105"/>
        <dbReference type="ChEBI" id="CHEBI:15377"/>
        <dbReference type="ChEBI" id="CHEBI:15378"/>
        <dbReference type="ChEBI" id="CHEBI:29108"/>
        <dbReference type="ChEBI" id="CHEBI:30616"/>
        <dbReference type="ChEBI" id="CHEBI:43474"/>
        <dbReference type="ChEBI" id="CHEBI:456216"/>
        <dbReference type="EC" id="7.2.2.10"/>
    </reaction>
</comment>
<feature type="region of interest" description="Disordered" evidence="18">
    <location>
        <begin position="1"/>
        <end position="118"/>
    </location>
</feature>
<evidence type="ECO:0000256" key="6">
    <source>
        <dbReference type="ARBA" id="ARBA00022723"/>
    </source>
</evidence>
<dbReference type="SUPFAM" id="SSF81660">
    <property type="entry name" value="Metal cation-transporting ATPase, ATP-binding domain N"/>
    <property type="match status" value="1"/>
</dbReference>
<proteinExistence type="inferred from homology"/>
<dbReference type="Pfam" id="PF00689">
    <property type="entry name" value="Cation_ATPase_C"/>
    <property type="match status" value="1"/>
</dbReference>
<evidence type="ECO:0000256" key="7">
    <source>
        <dbReference type="ARBA" id="ARBA00022741"/>
    </source>
</evidence>
<keyword evidence="3" id="KW-0926">Vacuole</keyword>
<feature type="domain" description="Cation-transporting P-type ATPase C-terminal" evidence="20">
    <location>
        <begin position="1058"/>
        <end position="1232"/>
    </location>
</feature>
<evidence type="ECO:0000256" key="10">
    <source>
        <dbReference type="ARBA" id="ARBA00022842"/>
    </source>
</evidence>
<keyword evidence="13 17" id="KW-0406">Ion transport</keyword>
<evidence type="ECO:0000259" key="19">
    <source>
        <dbReference type="Pfam" id="PF00122"/>
    </source>
</evidence>
<dbReference type="EMBL" id="JAACJO010000004">
    <property type="protein sequence ID" value="KAF5359818.1"/>
    <property type="molecule type" value="Genomic_DNA"/>
</dbReference>
<comment type="similarity">
    <text evidence="15 17">Belongs to the cation transport ATPase (P-type) (TC 3.A.3) family.</text>
</comment>
<dbReference type="NCBIfam" id="TIGR01494">
    <property type="entry name" value="ATPase_P-type"/>
    <property type="match status" value="1"/>
</dbReference>
<dbReference type="InterPro" id="IPR023214">
    <property type="entry name" value="HAD_sf"/>
</dbReference>
<feature type="transmembrane region" description="Helical" evidence="17">
    <location>
        <begin position="1106"/>
        <end position="1128"/>
    </location>
</feature>
<dbReference type="PANTHER" id="PTHR24093">
    <property type="entry name" value="CATION TRANSPORTING ATPASE"/>
    <property type="match status" value="1"/>
</dbReference>
<dbReference type="FunFam" id="2.70.150.10:FF:000028">
    <property type="entry name" value="Calcium-transporting ATPase"/>
    <property type="match status" value="1"/>
</dbReference>
<dbReference type="GO" id="GO:0005388">
    <property type="term" value="F:P-type calcium transporter activity"/>
    <property type="evidence" value="ECO:0007669"/>
    <property type="project" value="UniProtKB-EC"/>
</dbReference>
<dbReference type="SFLD" id="SFLDS00003">
    <property type="entry name" value="Haloacid_Dehalogenase"/>
    <property type="match status" value="1"/>
</dbReference>